<accession>U5NCZ3</accession>
<dbReference type="KEGG" id="cbx:Cenrod_1963"/>
<gene>
    <name evidence="2" type="ORF">Cenrod_1963</name>
</gene>
<dbReference type="EMBL" id="CP004885">
    <property type="protein sequence ID" value="AGX88039.1"/>
    <property type="molecule type" value="Genomic_DNA"/>
</dbReference>
<proteinExistence type="predicted"/>
<name>U5NCZ3_9BURK</name>
<dbReference type="Proteomes" id="UP000017184">
    <property type="component" value="Chromosome"/>
</dbReference>
<evidence type="ECO:0000313" key="2">
    <source>
        <dbReference type="EMBL" id="AGX88039.1"/>
    </source>
</evidence>
<dbReference type="STRING" id="946483.Cenrod_1963"/>
<feature type="region of interest" description="Disordered" evidence="1">
    <location>
        <begin position="1"/>
        <end position="26"/>
    </location>
</feature>
<keyword evidence="3" id="KW-1185">Reference proteome</keyword>
<protein>
    <submittedName>
        <fullName evidence="2">Uncharacterized protein</fullName>
    </submittedName>
</protein>
<reference evidence="2 3" key="1">
    <citation type="journal article" date="2013" name="Genome Biol.">
        <title>Genomic analysis reveals key aspects of prokaryotic symbiosis in the phototrophic consortium "Chlorochromatium aggregatum".</title>
        <authorList>
            <person name="Liu Z."/>
            <person name="Muller J."/>
            <person name="Li T."/>
            <person name="Alvey R.M."/>
            <person name="Vogl K."/>
            <person name="Frigaard N.U."/>
            <person name="Rockwell N.C."/>
            <person name="Boyd E.S."/>
            <person name="Tomsho L.P."/>
            <person name="Schuster S.C."/>
            <person name="Henke P."/>
            <person name="Rohde M."/>
            <person name="Overmann J."/>
            <person name="Bryant D.A."/>
        </authorList>
    </citation>
    <scope>NUCLEOTIDE SEQUENCE [LARGE SCALE GENOMIC DNA]</scope>
    <source>
        <strain evidence="2">CR</strain>
    </source>
</reference>
<evidence type="ECO:0000256" key="1">
    <source>
        <dbReference type="SAM" id="MobiDB-lite"/>
    </source>
</evidence>
<dbReference type="AlphaFoldDB" id="U5NCZ3"/>
<organism evidence="2 3">
    <name type="scientific">Candidatus Symbiobacter mobilis CR</name>
    <dbReference type="NCBI Taxonomy" id="946483"/>
    <lineage>
        <taxon>Bacteria</taxon>
        <taxon>Pseudomonadati</taxon>
        <taxon>Pseudomonadota</taxon>
        <taxon>Betaproteobacteria</taxon>
        <taxon>Burkholderiales</taxon>
        <taxon>Comamonadaceae</taxon>
    </lineage>
</organism>
<sequence length="97" mass="10770">MVGMLASTFSPPDGKHEPSSSTPHFSGGSNYGFVFRGTSLTHEPSKSFLTGYSLSILETSFEAVVTSFFEELSSNQEPLGREFEKVLFENLWDFYQG</sequence>
<dbReference type="HOGENOM" id="CLU_2341583_0_0_4"/>
<evidence type="ECO:0000313" key="3">
    <source>
        <dbReference type="Proteomes" id="UP000017184"/>
    </source>
</evidence>